<evidence type="ECO:0000313" key="1">
    <source>
        <dbReference type="EMBL" id="KAK3746207.1"/>
    </source>
</evidence>
<dbReference type="EMBL" id="JAWDGP010006162">
    <property type="protein sequence ID" value="KAK3746207.1"/>
    <property type="molecule type" value="Genomic_DNA"/>
</dbReference>
<protein>
    <submittedName>
        <fullName evidence="1">Uncharacterized protein</fullName>
    </submittedName>
</protein>
<organism evidence="1 2">
    <name type="scientific">Elysia crispata</name>
    <name type="common">lettuce slug</name>
    <dbReference type="NCBI Taxonomy" id="231223"/>
    <lineage>
        <taxon>Eukaryota</taxon>
        <taxon>Metazoa</taxon>
        <taxon>Spiralia</taxon>
        <taxon>Lophotrochozoa</taxon>
        <taxon>Mollusca</taxon>
        <taxon>Gastropoda</taxon>
        <taxon>Heterobranchia</taxon>
        <taxon>Euthyneura</taxon>
        <taxon>Panpulmonata</taxon>
        <taxon>Sacoglossa</taxon>
        <taxon>Placobranchoidea</taxon>
        <taxon>Plakobranchidae</taxon>
        <taxon>Elysia</taxon>
    </lineage>
</organism>
<reference evidence="1" key="1">
    <citation type="journal article" date="2023" name="G3 (Bethesda)">
        <title>A reference genome for the long-term kleptoplast-retaining sea slug Elysia crispata morphotype clarki.</title>
        <authorList>
            <person name="Eastman K.E."/>
            <person name="Pendleton A.L."/>
            <person name="Shaikh M.A."/>
            <person name="Suttiyut T."/>
            <person name="Ogas R."/>
            <person name="Tomko P."/>
            <person name="Gavelis G."/>
            <person name="Widhalm J.R."/>
            <person name="Wisecaver J.H."/>
        </authorList>
    </citation>
    <scope>NUCLEOTIDE SEQUENCE</scope>
    <source>
        <strain evidence="1">ECLA1</strain>
    </source>
</reference>
<proteinExistence type="predicted"/>
<sequence>MQSVRHMGNGRLLKVGGQQAVARSAYTQILEISLQADSSGGRDPREVGAPPACLFELEKRHLAVRDTLTLDLYISEVLTGEQTVMPRAVMDGDQNDRPELDCHRVENLQF</sequence>
<gene>
    <name evidence="1" type="ORF">RRG08_014681</name>
</gene>
<dbReference type="Proteomes" id="UP001283361">
    <property type="component" value="Unassembled WGS sequence"/>
</dbReference>
<keyword evidence="2" id="KW-1185">Reference proteome</keyword>
<evidence type="ECO:0000313" key="2">
    <source>
        <dbReference type="Proteomes" id="UP001283361"/>
    </source>
</evidence>
<comment type="caution">
    <text evidence="1">The sequence shown here is derived from an EMBL/GenBank/DDBJ whole genome shotgun (WGS) entry which is preliminary data.</text>
</comment>
<name>A0AAE1CZ06_9GAST</name>
<dbReference type="AlphaFoldDB" id="A0AAE1CZ06"/>
<accession>A0AAE1CZ06</accession>